<evidence type="ECO:0000313" key="2">
    <source>
        <dbReference type="Proteomes" id="UP000240509"/>
    </source>
</evidence>
<dbReference type="GO" id="GO:0070573">
    <property type="term" value="F:metallodipeptidase activity"/>
    <property type="evidence" value="ECO:0007669"/>
    <property type="project" value="InterPro"/>
</dbReference>
<name>A0A2T4UA64_9BACI</name>
<dbReference type="PANTHER" id="PTHR10443">
    <property type="entry name" value="MICROSOMAL DIPEPTIDASE"/>
    <property type="match status" value="1"/>
</dbReference>
<dbReference type="GO" id="GO:0006508">
    <property type="term" value="P:proteolysis"/>
    <property type="evidence" value="ECO:0007669"/>
    <property type="project" value="InterPro"/>
</dbReference>
<dbReference type="CDD" id="cd01301">
    <property type="entry name" value="rDP_like"/>
    <property type="match status" value="1"/>
</dbReference>
<dbReference type="AlphaFoldDB" id="A0A2T4UA64"/>
<protein>
    <submittedName>
        <fullName evidence="1">Diguanylate cyclase</fullName>
    </submittedName>
</protein>
<dbReference type="Pfam" id="PF01244">
    <property type="entry name" value="Peptidase_M19"/>
    <property type="match status" value="1"/>
</dbReference>
<proteinExistence type="predicted"/>
<dbReference type="PANTHER" id="PTHR10443:SF12">
    <property type="entry name" value="DIPEPTIDASE"/>
    <property type="match status" value="1"/>
</dbReference>
<dbReference type="Proteomes" id="UP000240509">
    <property type="component" value="Unassembled WGS sequence"/>
</dbReference>
<dbReference type="Gene3D" id="3.20.20.140">
    <property type="entry name" value="Metal-dependent hydrolases"/>
    <property type="match status" value="1"/>
</dbReference>
<organism evidence="1 2">
    <name type="scientific">Alkalicoccus saliphilus</name>
    <dbReference type="NCBI Taxonomy" id="200989"/>
    <lineage>
        <taxon>Bacteria</taxon>
        <taxon>Bacillati</taxon>
        <taxon>Bacillota</taxon>
        <taxon>Bacilli</taxon>
        <taxon>Bacillales</taxon>
        <taxon>Bacillaceae</taxon>
        <taxon>Alkalicoccus</taxon>
    </lineage>
</organism>
<accession>A0A2T4UA64</accession>
<dbReference type="InterPro" id="IPR008257">
    <property type="entry name" value="Pept_M19"/>
</dbReference>
<dbReference type="PROSITE" id="PS51365">
    <property type="entry name" value="RENAL_DIPEPTIDASE_2"/>
    <property type="match status" value="1"/>
</dbReference>
<reference evidence="1 2" key="1">
    <citation type="submission" date="2018-03" db="EMBL/GenBank/DDBJ databases">
        <title>Alkalicoccus saliphilus sp. nov., isolated from a mineral pool.</title>
        <authorList>
            <person name="Zhao B."/>
        </authorList>
    </citation>
    <scope>NUCLEOTIDE SEQUENCE [LARGE SCALE GENOMIC DNA]</scope>
    <source>
        <strain evidence="1 2">6AG</strain>
    </source>
</reference>
<keyword evidence="2" id="KW-1185">Reference proteome</keyword>
<sequence length="309" mass="34104">MHIIDLHCDALLKLQEDKSRDFFSPELEVNSSRLAEGKVKLQFFAVFLEPDYTPEEKFARAIDQIDLFYEKVVKADSRIRHITSWSQVDDLKHDETGAVLTLEGAEAFGDDLGKLRTLYRLGVMSIGLTWNNANLCADGIGESRGAGLTDFGREVVALNNKHKVLTDVTHLSVKGFWDVLKLAAYPIATHSNAISICGHRRNLDDEQLKALFKAGGIAGLVYNPPFIGENEKGSLISELLKHAEHLIKLGGENQIALGSDFDGIPTHVHGLSHAGEHPRFASALKDKFGEETARKITSGNAAAFFREIE</sequence>
<dbReference type="OrthoDB" id="9804920at2"/>
<dbReference type="EMBL" id="PZJJ01000002">
    <property type="protein sequence ID" value="PTL40297.1"/>
    <property type="molecule type" value="Genomic_DNA"/>
</dbReference>
<gene>
    <name evidence="1" type="ORF">C6Y45_02640</name>
</gene>
<comment type="caution">
    <text evidence="1">The sequence shown here is derived from an EMBL/GenBank/DDBJ whole genome shotgun (WGS) entry which is preliminary data.</text>
</comment>
<dbReference type="InterPro" id="IPR032466">
    <property type="entry name" value="Metal_Hydrolase"/>
</dbReference>
<evidence type="ECO:0000313" key="1">
    <source>
        <dbReference type="EMBL" id="PTL40297.1"/>
    </source>
</evidence>
<dbReference type="SUPFAM" id="SSF51556">
    <property type="entry name" value="Metallo-dependent hydrolases"/>
    <property type="match status" value="1"/>
</dbReference>